<evidence type="ECO:0000256" key="1">
    <source>
        <dbReference type="ARBA" id="ARBA00023157"/>
    </source>
</evidence>
<proteinExistence type="predicted"/>
<keyword evidence="4" id="KW-1185">Reference proteome</keyword>
<evidence type="ECO:0000259" key="2">
    <source>
        <dbReference type="SMART" id="SM01290"/>
    </source>
</evidence>
<organism evidence="3 4">
    <name type="scientific">Flavobacterium oncorhynchi</name>
    <dbReference type="NCBI Taxonomy" id="728056"/>
    <lineage>
        <taxon>Bacteria</taxon>
        <taxon>Pseudomonadati</taxon>
        <taxon>Bacteroidota</taxon>
        <taxon>Flavobacteriia</taxon>
        <taxon>Flavobacteriales</taxon>
        <taxon>Flavobacteriaceae</taxon>
        <taxon>Flavobacterium</taxon>
    </lineage>
</organism>
<dbReference type="SMART" id="SM01290">
    <property type="entry name" value="N-glycanase_N"/>
    <property type="match status" value="1"/>
</dbReference>
<dbReference type="GO" id="GO:0016715">
    <property type="term" value="F:oxidoreductase activity, acting on paired donors, with incorporation or reduction of molecular oxygen, reduced ascorbate as one donor, and incorporation of one atom of oxygen"/>
    <property type="evidence" value="ECO:0007669"/>
    <property type="project" value="InterPro"/>
</dbReference>
<dbReference type="InterPro" id="IPR015196">
    <property type="entry name" value="PngaseF_N"/>
</dbReference>
<dbReference type="InterPro" id="IPR043022">
    <property type="entry name" value="PngaseF_N_sf"/>
</dbReference>
<dbReference type="Pfam" id="PF09113">
    <property type="entry name" value="N-glycanase_C"/>
    <property type="match status" value="1"/>
</dbReference>
<evidence type="ECO:0000313" key="4">
    <source>
        <dbReference type="Proteomes" id="UP000198336"/>
    </source>
</evidence>
<dbReference type="InterPro" id="IPR008977">
    <property type="entry name" value="PHM/PNGase_F_dom_sf"/>
</dbReference>
<dbReference type="AlphaFoldDB" id="A0A226HWY4"/>
<dbReference type="Proteomes" id="UP000198336">
    <property type="component" value="Unassembled WGS sequence"/>
</dbReference>
<comment type="caution">
    <text evidence="3">The sequence shown here is derived from an EMBL/GenBank/DDBJ whole genome shotgun (WGS) entry which is preliminary data.</text>
</comment>
<sequence>MKKIIFAILLKTLLFSNHVTGQKLEIFNQVRVQHDDKCKDFSTDANGNVYYGGGQYVFKKLTFPKQKVNTKYEINVSVISGGDRYDRAGSIFVLPVDKNNSLEEVVKGKKFASNEYTKIKMIAPEGNFAPTVELMRFMTTFGIGFFSNDSLQRKPVYIPYWEKEVRWKEDISQFSTLLQGEVWVGVHIGNYTKGGHIVNASINLTPSELSCDLPKNKIIVPILNTEPFGTNQGNDELFAYKDFQVEFNLPKGAKNPKLYYITTGHGGHGEGDEFVKKQNIVKIDGKKVIDFIPWRDDCASFRRFNPGTGVWLKKRKAPYIQDDKGTYAVKEIEEPIASSDLSRSNWCPGSNVPPMIVPLELNEGKHAAVFSIPEAQKNANGTSNHWMVSAYVVYEL</sequence>
<dbReference type="SUPFAM" id="SSF49742">
    <property type="entry name" value="PHM/PNGase F"/>
    <property type="match status" value="1"/>
</dbReference>
<keyword evidence="1" id="KW-1015">Disulfide bond</keyword>
<feature type="domain" description="Peptide-N-glycosidase F N-terminal" evidence="2">
    <location>
        <begin position="23"/>
        <end position="204"/>
    </location>
</feature>
<dbReference type="Pfam" id="PF09112">
    <property type="entry name" value="N-glycanase_N"/>
    <property type="match status" value="1"/>
</dbReference>
<protein>
    <recommendedName>
        <fullName evidence="2">Peptide-N-glycosidase F N-terminal domain-containing protein</fullName>
    </recommendedName>
</protein>
<dbReference type="Gene3D" id="2.60.120.1570">
    <property type="entry name" value="Peptide-N-glycosidase F, N-terminal domain"/>
    <property type="match status" value="1"/>
</dbReference>
<gene>
    <name evidence="3" type="ORF">B0A75_13975</name>
</gene>
<dbReference type="InterPro" id="IPR015197">
    <property type="entry name" value="PngaseF_C"/>
</dbReference>
<name>A0A226HWY4_9FLAO</name>
<accession>A0A226HWY4</accession>
<dbReference type="InterPro" id="IPR014784">
    <property type="entry name" value="Cu2_ascorb_mOase-like_C"/>
</dbReference>
<dbReference type="EMBL" id="MUHA01000021">
    <property type="protein sequence ID" value="OXA98765.1"/>
    <property type="molecule type" value="Genomic_DNA"/>
</dbReference>
<dbReference type="Gene3D" id="2.60.120.230">
    <property type="match status" value="1"/>
</dbReference>
<evidence type="ECO:0000313" key="3">
    <source>
        <dbReference type="EMBL" id="OXA98765.1"/>
    </source>
</evidence>
<dbReference type="RefSeq" id="WP_089054897.1">
    <property type="nucleotide sequence ID" value="NZ_MUHA01000021.1"/>
</dbReference>
<reference evidence="3 4" key="1">
    <citation type="submission" date="2016-11" db="EMBL/GenBank/DDBJ databases">
        <title>Whole genomes of Flavobacteriaceae.</title>
        <authorList>
            <person name="Stine C."/>
            <person name="Li C."/>
            <person name="Tadesse D."/>
        </authorList>
    </citation>
    <scope>NUCLEOTIDE SEQUENCE [LARGE SCALE GENOMIC DNA]</scope>
    <source>
        <strain evidence="3 4">CCUG 59446</strain>
    </source>
</reference>